<name>A0A918CF24_9DEIO</name>
<dbReference type="EMBL" id="BMQL01000021">
    <property type="protein sequence ID" value="GGR18031.1"/>
    <property type="molecule type" value="Genomic_DNA"/>
</dbReference>
<sequence>MTLPTHADIARRSNTFVFGKGPQTLLCAHGFCSQQRMFRHQVRDFHFRATHRIVTYDLAGFGQSDPQLWSAQRHARLEGYAEDMLRLIDELDLHDITLLGASMSAMVGVLAALQRPERFKALVFIGASPRYLDDGAYIGGFRQADVDAFYDLVRLQHDWAAALSSMMLNQPASWALHDVIDDISAVRVDVVRVVARAIFQSDYRSLLAQVRQPVLITQTCADRVVPVSVGHYLQQTLPKAQLTFMPGAGHLPNFTEPDVFNHTLRTFLASVEAMNSSSLTQ</sequence>
<comment type="caution">
    <text evidence="3">The sequence shown here is derived from an EMBL/GenBank/DDBJ whole genome shotgun (WGS) entry which is preliminary data.</text>
</comment>
<dbReference type="AlphaFoldDB" id="A0A918CF24"/>
<keyword evidence="3" id="KW-0378">Hydrolase</keyword>
<dbReference type="PANTHER" id="PTHR43039">
    <property type="entry name" value="ESTERASE-RELATED"/>
    <property type="match status" value="1"/>
</dbReference>
<dbReference type="InterPro" id="IPR029058">
    <property type="entry name" value="AB_hydrolase_fold"/>
</dbReference>
<evidence type="ECO:0000313" key="3">
    <source>
        <dbReference type="EMBL" id="GGR18031.1"/>
    </source>
</evidence>
<evidence type="ECO:0000313" key="4">
    <source>
        <dbReference type="Proteomes" id="UP000603865"/>
    </source>
</evidence>
<reference evidence="3" key="1">
    <citation type="journal article" date="2014" name="Int. J. Syst. Evol. Microbiol.">
        <title>Complete genome sequence of Corynebacterium casei LMG S-19264T (=DSM 44701T), isolated from a smear-ripened cheese.</title>
        <authorList>
            <consortium name="US DOE Joint Genome Institute (JGI-PGF)"/>
            <person name="Walter F."/>
            <person name="Albersmeier A."/>
            <person name="Kalinowski J."/>
            <person name="Ruckert C."/>
        </authorList>
    </citation>
    <scope>NUCLEOTIDE SEQUENCE</scope>
    <source>
        <strain evidence="3">JCM 31311</strain>
    </source>
</reference>
<feature type="domain" description="AB hydrolase-1" evidence="2">
    <location>
        <begin position="24"/>
        <end position="257"/>
    </location>
</feature>
<accession>A0A918CF24</accession>
<dbReference type="Gene3D" id="3.40.50.1820">
    <property type="entry name" value="alpha/beta hydrolase"/>
    <property type="match status" value="1"/>
</dbReference>
<dbReference type="InterPro" id="IPR000073">
    <property type="entry name" value="AB_hydrolase_1"/>
</dbReference>
<dbReference type="PRINTS" id="PR00111">
    <property type="entry name" value="ABHYDROLASE"/>
</dbReference>
<gene>
    <name evidence="3" type="ORF">GCM10008957_33500</name>
</gene>
<keyword evidence="4" id="KW-1185">Reference proteome</keyword>
<evidence type="ECO:0000256" key="1">
    <source>
        <dbReference type="ARBA" id="ARBA00008645"/>
    </source>
</evidence>
<dbReference type="Pfam" id="PF00561">
    <property type="entry name" value="Abhydrolase_1"/>
    <property type="match status" value="1"/>
</dbReference>
<comment type="similarity">
    <text evidence="1">Belongs to the AB hydrolase superfamily.</text>
</comment>
<protein>
    <submittedName>
        <fullName evidence="3">Hydrolase</fullName>
    </submittedName>
</protein>
<dbReference type="RefSeq" id="WP_189091662.1">
    <property type="nucleotide sequence ID" value="NZ_BMQL01000021.1"/>
</dbReference>
<organism evidence="3 4">
    <name type="scientific">Deinococcus ruber</name>
    <dbReference type="NCBI Taxonomy" id="1848197"/>
    <lineage>
        <taxon>Bacteria</taxon>
        <taxon>Thermotogati</taxon>
        <taxon>Deinococcota</taxon>
        <taxon>Deinococci</taxon>
        <taxon>Deinococcales</taxon>
        <taxon>Deinococcaceae</taxon>
        <taxon>Deinococcus</taxon>
    </lineage>
</organism>
<dbReference type="SUPFAM" id="SSF53474">
    <property type="entry name" value="alpha/beta-Hydrolases"/>
    <property type="match status" value="1"/>
</dbReference>
<reference evidence="3" key="2">
    <citation type="submission" date="2020-09" db="EMBL/GenBank/DDBJ databases">
        <authorList>
            <person name="Sun Q."/>
            <person name="Ohkuma M."/>
        </authorList>
    </citation>
    <scope>NUCLEOTIDE SEQUENCE</scope>
    <source>
        <strain evidence="3">JCM 31311</strain>
    </source>
</reference>
<evidence type="ECO:0000259" key="2">
    <source>
        <dbReference type="Pfam" id="PF00561"/>
    </source>
</evidence>
<dbReference type="Proteomes" id="UP000603865">
    <property type="component" value="Unassembled WGS sequence"/>
</dbReference>
<proteinExistence type="inferred from homology"/>
<dbReference type="GO" id="GO:0016787">
    <property type="term" value="F:hydrolase activity"/>
    <property type="evidence" value="ECO:0007669"/>
    <property type="project" value="UniProtKB-KW"/>
</dbReference>